<dbReference type="GO" id="GO:0005886">
    <property type="term" value="C:plasma membrane"/>
    <property type="evidence" value="ECO:0007669"/>
    <property type="project" value="UniProtKB-ARBA"/>
</dbReference>
<dbReference type="SMART" id="SM00164">
    <property type="entry name" value="TBC"/>
    <property type="match status" value="1"/>
</dbReference>
<dbReference type="Pfam" id="PF00566">
    <property type="entry name" value="RabGAP-TBC"/>
    <property type="match status" value="1"/>
</dbReference>
<dbReference type="Gene3D" id="1.10.8.270">
    <property type="entry name" value="putative rabgap domain of human tbc1 domain family member 14 like domains"/>
    <property type="match status" value="1"/>
</dbReference>
<evidence type="ECO:0000259" key="3">
    <source>
        <dbReference type="PROSITE" id="PS50086"/>
    </source>
</evidence>
<dbReference type="Proteomes" id="UP001152888">
    <property type="component" value="Unassembled WGS sequence"/>
</dbReference>
<dbReference type="EMBL" id="CAKOFQ010006969">
    <property type="protein sequence ID" value="CAH1985055.1"/>
    <property type="molecule type" value="Genomic_DNA"/>
</dbReference>
<dbReference type="OrthoDB" id="159449at2759"/>
<evidence type="ECO:0000313" key="5">
    <source>
        <dbReference type="Proteomes" id="UP001152888"/>
    </source>
</evidence>
<evidence type="ECO:0000256" key="1">
    <source>
        <dbReference type="ARBA" id="ARBA00022468"/>
    </source>
</evidence>
<organism evidence="4 5">
    <name type="scientific">Acanthoscelides obtectus</name>
    <name type="common">Bean weevil</name>
    <name type="synonym">Bruchus obtectus</name>
    <dbReference type="NCBI Taxonomy" id="200917"/>
    <lineage>
        <taxon>Eukaryota</taxon>
        <taxon>Metazoa</taxon>
        <taxon>Ecdysozoa</taxon>
        <taxon>Arthropoda</taxon>
        <taxon>Hexapoda</taxon>
        <taxon>Insecta</taxon>
        <taxon>Pterygota</taxon>
        <taxon>Neoptera</taxon>
        <taxon>Endopterygota</taxon>
        <taxon>Coleoptera</taxon>
        <taxon>Polyphaga</taxon>
        <taxon>Cucujiformia</taxon>
        <taxon>Chrysomeloidea</taxon>
        <taxon>Chrysomelidae</taxon>
        <taxon>Bruchinae</taxon>
        <taxon>Bruchini</taxon>
        <taxon>Acanthoscelides</taxon>
    </lineage>
</organism>
<dbReference type="GO" id="GO:0005096">
    <property type="term" value="F:GTPase activator activity"/>
    <property type="evidence" value="ECO:0007669"/>
    <property type="project" value="UniProtKB-KW"/>
</dbReference>
<dbReference type="FunFam" id="1.10.8.270:FF:000007">
    <property type="entry name" value="TBC1 domain family member 10A"/>
    <property type="match status" value="1"/>
</dbReference>
<sequence length="427" mass="49519">MKLIHLKFSNKSLYVLTAVWKKFRYLQSEKFYSSLYASDYYGALTSFSLTKPSPSTMTTSSANRHQQNRLNHEDDAVSECSVASTLLEGSLISTAPDRHGFLGGAQYSPEPRNHGPPPETVLKRERKWLKMLAQWNFYMEKNYRKVKDRCRKGIPMSIRPKAWLYLCGGRVLMERHPHVYDECLRCDGNPKYIEDIKKDIHRQFPMHEMFSSEDKPGQQELYNVLKAYTVHFPDIGYCQAQAPVAAFLLMHMPAVQAFWCLVSISNRYLEDYYSPTMEVVQRDGLILQGLLKKVCPPVYRHLKKVNAEPMFYCTEWFLCAFTRTLPWDTLLRIWDIFLCEGVKVLFKTSLVILIGCLGTAKSRKQCPGLCETLDRLRNPPEDVLAEEHLIYNVTRLDISEQDFQEQHQKQAKKVKMNSVKNTNGSSR</sequence>
<dbReference type="AlphaFoldDB" id="A0A9P0L297"/>
<dbReference type="FunFam" id="1.10.472.80:FF:000008">
    <property type="entry name" value="TBC1 domain family member 10A"/>
    <property type="match status" value="1"/>
</dbReference>
<protein>
    <recommendedName>
        <fullName evidence="3">Rab-GAP TBC domain-containing protein</fullName>
    </recommendedName>
</protein>
<dbReference type="FunFam" id="1.10.10.750:FF:000001">
    <property type="entry name" value="TBC1 domain family member 10A"/>
    <property type="match status" value="1"/>
</dbReference>
<feature type="region of interest" description="Disordered" evidence="2">
    <location>
        <begin position="54"/>
        <end position="74"/>
    </location>
</feature>
<name>A0A9P0L297_ACAOB</name>
<dbReference type="GO" id="GO:0031267">
    <property type="term" value="F:small GTPase binding"/>
    <property type="evidence" value="ECO:0007669"/>
    <property type="project" value="TreeGrafter"/>
</dbReference>
<gene>
    <name evidence="4" type="ORF">ACAOBT_LOCUS16454</name>
</gene>
<comment type="caution">
    <text evidence="4">The sequence shown here is derived from an EMBL/GenBank/DDBJ whole genome shotgun (WGS) entry which is preliminary data.</text>
</comment>
<accession>A0A9P0L297</accession>
<proteinExistence type="predicted"/>
<dbReference type="InterPro" id="IPR050302">
    <property type="entry name" value="Rab_GAP_TBC_domain"/>
</dbReference>
<keyword evidence="1" id="KW-0343">GTPase activation</keyword>
<evidence type="ECO:0000256" key="2">
    <source>
        <dbReference type="SAM" id="MobiDB-lite"/>
    </source>
</evidence>
<dbReference type="InterPro" id="IPR000195">
    <property type="entry name" value="Rab-GAP-TBC_dom"/>
</dbReference>
<keyword evidence="5" id="KW-1185">Reference proteome</keyword>
<dbReference type="PANTHER" id="PTHR47219">
    <property type="entry name" value="RAB GTPASE-ACTIVATING PROTEIN 1-LIKE"/>
    <property type="match status" value="1"/>
</dbReference>
<dbReference type="Gene3D" id="1.10.472.80">
    <property type="entry name" value="Ypt/Rab-GAP domain of gyp1p, domain 3"/>
    <property type="match status" value="1"/>
</dbReference>
<feature type="domain" description="Rab-GAP TBC" evidence="3">
    <location>
        <begin position="153"/>
        <end position="341"/>
    </location>
</feature>
<dbReference type="PANTHER" id="PTHR47219:SF4">
    <property type="entry name" value="TBC1 DOMAIN FAMILY MEMBER 10A"/>
    <property type="match status" value="1"/>
</dbReference>
<dbReference type="SUPFAM" id="SSF47923">
    <property type="entry name" value="Ypt/Rab-GAP domain of gyp1p"/>
    <property type="match status" value="2"/>
</dbReference>
<reference evidence="4" key="1">
    <citation type="submission" date="2022-03" db="EMBL/GenBank/DDBJ databases">
        <authorList>
            <person name="Sayadi A."/>
        </authorList>
    </citation>
    <scope>NUCLEOTIDE SEQUENCE</scope>
</reference>
<dbReference type="PROSITE" id="PS50086">
    <property type="entry name" value="TBC_RABGAP"/>
    <property type="match status" value="1"/>
</dbReference>
<dbReference type="InterPro" id="IPR035969">
    <property type="entry name" value="Rab-GAP_TBC_sf"/>
</dbReference>
<dbReference type="Gene3D" id="1.10.10.750">
    <property type="entry name" value="Ypt/Rab-GAP domain of gyp1p, domain 1"/>
    <property type="match status" value="1"/>
</dbReference>
<evidence type="ECO:0000313" key="4">
    <source>
        <dbReference type="EMBL" id="CAH1985055.1"/>
    </source>
</evidence>